<evidence type="ECO:0000313" key="2">
    <source>
        <dbReference type="EMBL" id="KAJ3046170.1"/>
    </source>
</evidence>
<name>A0AAD5S7N5_9FUNG</name>
<proteinExistence type="predicted"/>
<sequence length="71" mass="7325">AATTGSRQTRVKTIGKSASSAKPDATPTASNGAATRLVKECLARGTIRNFAEGARILVAPVLEKRMGGARE</sequence>
<keyword evidence="3" id="KW-1185">Reference proteome</keyword>
<comment type="caution">
    <text evidence="2">The sequence shown here is derived from an EMBL/GenBank/DDBJ whole genome shotgun (WGS) entry which is preliminary data.</text>
</comment>
<reference evidence="2" key="1">
    <citation type="submission" date="2020-05" db="EMBL/GenBank/DDBJ databases">
        <title>Phylogenomic resolution of chytrid fungi.</title>
        <authorList>
            <person name="Stajich J.E."/>
            <person name="Amses K."/>
            <person name="Simmons R."/>
            <person name="Seto K."/>
            <person name="Myers J."/>
            <person name="Bonds A."/>
            <person name="Quandt C.A."/>
            <person name="Barry K."/>
            <person name="Liu P."/>
            <person name="Grigoriev I."/>
            <person name="Longcore J.E."/>
            <person name="James T.Y."/>
        </authorList>
    </citation>
    <scope>NUCLEOTIDE SEQUENCE</scope>
    <source>
        <strain evidence="2">JEL0318</strain>
    </source>
</reference>
<dbReference type="EMBL" id="JADGJD010001192">
    <property type="protein sequence ID" value="KAJ3046170.1"/>
    <property type="molecule type" value="Genomic_DNA"/>
</dbReference>
<protein>
    <submittedName>
        <fullName evidence="2">Uncharacterized protein</fullName>
    </submittedName>
</protein>
<gene>
    <name evidence="2" type="ORF">HK097_000994</name>
</gene>
<feature type="region of interest" description="Disordered" evidence="1">
    <location>
        <begin position="1"/>
        <end position="31"/>
    </location>
</feature>
<feature type="non-terminal residue" evidence="2">
    <location>
        <position position="71"/>
    </location>
</feature>
<accession>A0AAD5S7N5</accession>
<dbReference type="AlphaFoldDB" id="A0AAD5S7N5"/>
<evidence type="ECO:0000313" key="3">
    <source>
        <dbReference type="Proteomes" id="UP001212841"/>
    </source>
</evidence>
<dbReference type="Proteomes" id="UP001212841">
    <property type="component" value="Unassembled WGS sequence"/>
</dbReference>
<evidence type="ECO:0000256" key="1">
    <source>
        <dbReference type="SAM" id="MobiDB-lite"/>
    </source>
</evidence>
<organism evidence="2 3">
    <name type="scientific">Rhizophlyctis rosea</name>
    <dbReference type="NCBI Taxonomy" id="64517"/>
    <lineage>
        <taxon>Eukaryota</taxon>
        <taxon>Fungi</taxon>
        <taxon>Fungi incertae sedis</taxon>
        <taxon>Chytridiomycota</taxon>
        <taxon>Chytridiomycota incertae sedis</taxon>
        <taxon>Chytridiomycetes</taxon>
        <taxon>Rhizophlyctidales</taxon>
        <taxon>Rhizophlyctidaceae</taxon>
        <taxon>Rhizophlyctis</taxon>
    </lineage>
</organism>